<reference evidence="1 2" key="1">
    <citation type="submission" date="2023-10" db="EMBL/GenBank/DDBJ databases">
        <title>Paenibacillus strain PFR10 Genome sequencing and assembly.</title>
        <authorList>
            <person name="Kim I."/>
        </authorList>
    </citation>
    <scope>NUCLEOTIDE SEQUENCE [LARGE SCALE GENOMIC DNA]</scope>
    <source>
        <strain evidence="1 2">PFR10</strain>
    </source>
</reference>
<evidence type="ECO:0000313" key="2">
    <source>
        <dbReference type="Proteomes" id="UP001260980"/>
    </source>
</evidence>
<sequence>MSVVKLPQPYALRLEMLRAKGYSKTEMTEIIVRYKEAELKELVHSEVDWKGFVTYRDEYMETLLSAINDGYQFSFITFGGIKNLLAIKFNKLEGADYDIVESSFLNLTLSPEQFQLFRFLVPNHWKMSLTPFVSETGEEIVRAHIELQHR</sequence>
<evidence type="ECO:0000313" key="1">
    <source>
        <dbReference type="EMBL" id="MDU0201955.1"/>
    </source>
</evidence>
<dbReference type="Proteomes" id="UP001260980">
    <property type="component" value="Unassembled WGS sequence"/>
</dbReference>
<gene>
    <name evidence="1" type="ORF">RQP52_12685</name>
</gene>
<dbReference type="RefSeq" id="WP_315951893.1">
    <property type="nucleotide sequence ID" value="NZ_JAWCUD010000003.1"/>
</dbReference>
<keyword evidence="2" id="KW-1185">Reference proteome</keyword>
<proteinExistence type="predicted"/>
<name>A0ABU3RCF7_9BACL</name>
<dbReference type="EMBL" id="JAWCUD010000003">
    <property type="protein sequence ID" value="MDU0201955.1"/>
    <property type="molecule type" value="Genomic_DNA"/>
</dbReference>
<protein>
    <submittedName>
        <fullName evidence="1">Uncharacterized protein</fullName>
    </submittedName>
</protein>
<comment type="caution">
    <text evidence="1">The sequence shown here is derived from an EMBL/GenBank/DDBJ whole genome shotgun (WGS) entry which is preliminary data.</text>
</comment>
<accession>A0ABU3RCF7</accession>
<organism evidence="1 2">
    <name type="scientific">Paenibacillus violae</name>
    <dbReference type="NCBI Taxonomy" id="3077234"/>
    <lineage>
        <taxon>Bacteria</taxon>
        <taxon>Bacillati</taxon>
        <taxon>Bacillota</taxon>
        <taxon>Bacilli</taxon>
        <taxon>Bacillales</taxon>
        <taxon>Paenibacillaceae</taxon>
        <taxon>Paenibacillus</taxon>
    </lineage>
</organism>